<dbReference type="InterPro" id="IPR023210">
    <property type="entry name" value="NADP_OxRdtase_dom"/>
</dbReference>
<comment type="similarity">
    <text evidence="2">Belongs to the aldo/keto reductase family. Glutamate--cysteine ligase light chain subfamily.</text>
</comment>
<dbReference type="InterPro" id="IPR036812">
    <property type="entry name" value="NAD(P)_OxRdtase_dom_sf"/>
</dbReference>
<evidence type="ECO:0000256" key="7">
    <source>
        <dbReference type="ARBA" id="ARBA00031732"/>
    </source>
</evidence>
<comment type="pathway">
    <text evidence="1">Sulfur metabolism; glutathione biosynthesis; glutathione from L-cysteine and L-glutamate: step 1/2.</text>
</comment>
<comment type="caution">
    <text evidence="11">The sequence shown here is derived from an EMBL/GenBank/DDBJ whole genome shotgun (WGS) entry which is preliminary data.</text>
</comment>
<evidence type="ECO:0000256" key="3">
    <source>
        <dbReference type="ARBA" id="ARBA00011532"/>
    </source>
</evidence>
<organism evidence="11 12">
    <name type="scientific">Ditylenchus destructor</name>
    <dbReference type="NCBI Taxonomy" id="166010"/>
    <lineage>
        <taxon>Eukaryota</taxon>
        <taxon>Metazoa</taxon>
        <taxon>Ecdysozoa</taxon>
        <taxon>Nematoda</taxon>
        <taxon>Chromadorea</taxon>
        <taxon>Rhabditida</taxon>
        <taxon>Tylenchina</taxon>
        <taxon>Tylenchomorpha</taxon>
        <taxon>Sphaerularioidea</taxon>
        <taxon>Anguinidae</taxon>
        <taxon>Anguininae</taxon>
        <taxon>Ditylenchus</taxon>
    </lineage>
</organism>
<accession>A0AAD4QTP2</accession>
<evidence type="ECO:0000256" key="1">
    <source>
        <dbReference type="ARBA" id="ARBA00005006"/>
    </source>
</evidence>
<name>A0AAD4QTP2_9BILA</name>
<dbReference type="PANTHER" id="PTHR13295:SF4">
    <property type="entry name" value="GLUTAMATE--CYSTEINE LIGASE REGULATORY SUBUNIT"/>
    <property type="match status" value="1"/>
</dbReference>
<dbReference type="GO" id="GO:0017109">
    <property type="term" value="C:glutamate-cysteine ligase complex"/>
    <property type="evidence" value="ECO:0007669"/>
    <property type="project" value="TreeGrafter"/>
</dbReference>
<evidence type="ECO:0000313" key="12">
    <source>
        <dbReference type="Proteomes" id="UP001201812"/>
    </source>
</evidence>
<evidence type="ECO:0000256" key="2">
    <source>
        <dbReference type="ARBA" id="ARBA00008612"/>
    </source>
</evidence>
<feature type="region of interest" description="Disordered" evidence="9">
    <location>
        <begin position="138"/>
        <end position="159"/>
    </location>
</feature>
<evidence type="ECO:0000256" key="9">
    <source>
        <dbReference type="SAM" id="MobiDB-lite"/>
    </source>
</evidence>
<evidence type="ECO:0000256" key="4">
    <source>
        <dbReference type="ARBA" id="ARBA00022684"/>
    </source>
</evidence>
<evidence type="ECO:0000256" key="6">
    <source>
        <dbReference type="ARBA" id="ARBA00031154"/>
    </source>
</evidence>
<dbReference type="GO" id="GO:0030234">
    <property type="term" value="F:enzyme regulator activity"/>
    <property type="evidence" value="ECO:0007669"/>
    <property type="project" value="TreeGrafter"/>
</dbReference>
<proteinExistence type="inferred from homology"/>
<gene>
    <name evidence="11" type="ORF">DdX_17025</name>
</gene>
<comment type="subunit">
    <text evidence="3">Heterodimer of a catalytic heavy chain and a regulatory light chain.</text>
</comment>
<dbReference type="Gene3D" id="3.20.20.100">
    <property type="entry name" value="NADP-dependent oxidoreductase domain"/>
    <property type="match status" value="1"/>
</dbReference>
<evidence type="ECO:0000256" key="5">
    <source>
        <dbReference type="ARBA" id="ARBA00030406"/>
    </source>
</evidence>
<evidence type="ECO:0000313" key="11">
    <source>
        <dbReference type="EMBL" id="KAI1699932.1"/>
    </source>
</evidence>
<reference evidence="11" key="1">
    <citation type="submission" date="2022-01" db="EMBL/GenBank/DDBJ databases">
        <title>Genome Sequence Resource for Two Populations of Ditylenchus destructor, the Migratory Endoparasitic Phytonematode.</title>
        <authorList>
            <person name="Zhang H."/>
            <person name="Lin R."/>
            <person name="Xie B."/>
        </authorList>
    </citation>
    <scope>NUCLEOTIDE SEQUENCE</scope>
    <source>
        <strain evidence="11">BazhouSP</strain>
    </source>
</reference>
<protein>
    <recommendedName>
        <fullName evidence="7">GCS light chain</fullName>
    </recommendedName>
    <alternativeName>
        <fullName evidence="5">Gamma-ECS regulatory subunit</fullName>
    </alternativeName>
    <alternativeName>
        <fullName evidence="8">Gamma-glutamylcysteine synthetase regulatory subunit</fullName>
    </alternativeName>
    <alternativeName>
        <fullName evidence="6">Glutamate--cysteine ligase modifier subunit</fullName>
    </alternativeName>
</protein>
<dbReference type="Pfam" id="PF00248">
    <property type="entry name" value="Aldo_ket_red"/>
    <property type="match status" value="1"/>
</dbReference>
<dbReference type="PANTHER" id="PTHR13295">
    <property type="entry name" value="GLUTAMATE CYSTEINE LIGASE REGULATORY SUBUNIT"/>
    <property type="match status" value="1"/>
</dbReference>
<evidence type="ECO:0000256" key="8">
    <source>
        <dbReference type="ARBA" id="ARBA00032926"/>
    </source>
</evidence>
<feature type="domain" description="NADP-dependent oxidoreductase" evidence="10">
    <location>
        <begin position="88"/>
        <end position="241"/>
    </location>
</feature>
<keyword evidence="4" id="KW-0317">Glutathione biosynthesis</keyword>
<dbReference type="SUPFAM" id="SSF51430">
    <property type="entry name" value="NAD(P)-linked oxidoreductase"/>
    <property type="match status" value="1"/>
</dbReference>
<dbReference type="InterPro" id="IPR032963">
    <property type="entry name" value="Gclm"/>
</dbReference>
<keyword evidence="12" id="KW-1185">Reference proteome</keyword>
<dbReference type="GO" id="GO:0006750">
    <property type="term" value="P:glutathione biosynthetic process"/>
    <property type="evidence" value="ECO:0007669"/>
    <property type="project" value="UniProtKB-KW"/>
</dbReference>
<sequence>MSDLTTACSNSKYTITWQGLIDQLHKLKTFRVHTGNINNYVELKLKRYANSAEELCACLDLQFKNLPEDVQVEENGMLLLADKKHRDTAYERDDLKITLKLFVENFEFDYIRESIDATLAQLKIDTIEQLILAFPEPEDPEETNKTVPTENPEGTADNAAGHIDRKWFSEVVRLWKQIETELIGPGKVFSVGVADFGLEALRALYNEVTIKPCVDHFNIEGCCVVPPELQNFARDHDIQLLTHNDPHPFPLKDVFQTFCGTSKDQTEEKPKVCCASFEPIWAARYTIWVRRRSLMAAKGYIVQFKKSV</sequence>
<evidence type="ECO:0000259" key="10">
    <source>
        <dbReference type="Pfam" id="PF00248"/>
    </source>
</evidence>
<dbReference type="AlphaFoldDB" id="A0AAD4QTP2"/>
<dbReference type="GO" id="GO:0035226">
    <property type="term" value="F:glutamate-cysteine ligase catalytic subunit binding"/>
    <property type="evidence" value="ECO:0007669"/>
    <property type="project" value="InterPro"/>
</dbReference>
<dbReference type="Proteomes" id="UP001201812">
    <property type="component" value="Unassembled WGS sequence"/>
</dbReference>
<dbReference type="EMBL" id="JAKKPZ010000162">
    <property type="protein sequence ID" value="KAI1699932.1"/>
    <property type="molecule type" value="Genomic_DNA"/>
</dbReference>